<organism evidence="3">
    <name type="scientific">Sesamum latifolium</name>
    <dbReference type="NCBI Taxonomy" id="2727402"/>
    <lineage>
        <taxon>Eukaryota</taxon>
        <taxon>Viridiplantae</taxon>
        <taxon>Streptophyta</taxon>
        <taxon>Embryophyta</taxon>
        <taxon>Tracheophyta</taxon>
        <taxon>Spermatophyta</taxon>
        <taxon>Magnoliopsida</taxon>
        <taxon>eudicotyledons</taxon>
        <taxon>Gunneridae</taxon>
        <taxon>Pentapetalae</taxon>
        <taxon>asterids</taxon>
        <taxon>lamiids</taxon>
        <taxon>Lamiales</taxon>
        <taxon>Pedaliaceae</taxon>
        <taxon>Sesamum</taxon>
    </lineage>
</organism>
<evidence type="ECO:0000256" key="1">
    <source>
        <dbReference type="SAM" id="SignalP"/>
    </source>
</evidence>
<evidence type="ECO:0000259" key="2">
    <source>
        <dbReference type="PROSITE" id="PS50878"/>
    </source>
</evidence>
<dbReference type="PROSITE" id="PS50878">
    <property type="entry name" value="RT_POL"/>
    <property type="match status" value="1"/>
</dbReference>
<feature type="domain" description="Reverse transcriptase" evidence="2">
    <location>
        <begin position="1"/>
        <end position="82"/>
    </location>
</feature>
<dbReference type="PANTHER" id="PTHR33116:SF76">
    <property type="entry name" value="DUF4283 DOMAIN-CONTAINING PROTEIN"/>
    <property type="match status" value="1"/>
</dbReference>
<reference evidence="3" key="2">
    <citation type="journal article" date="2024" name="Plant">
        <title>Genomic evolution and insights into agronomic trait innovations of Sesamum species.</title>
        <authorList>
            <person name="Miao H."/>
            <person name="Wang L."/>
            <person name="Qu L."/>
            <person name="Liu H."/>
            <person name="Sun Y."/>
            <person name="Le M."/>
            <person name="Wang Q."/>
            <person name="Wei S."/>
            <person name="Zheng Y."/>
            <person name="Lin W."/>
            <person name="Duan Y."/>
            <person name="Cao H."/>
            <person name="Xiong S."/>
            <person name="Wang X."/>
            <person name="Wei L."/>
            <person name="Li C."/>
            <person name="Ma Q."/>
            <person name="Ju M."/>
            <person name="Zhao R."/>
            <person name="Li G."/>
            <person name="Mu C."/>
            <person name="Tian Q."/>
            <person name="Mei H."/>
            <person name="Zhang T."/>
            <person name="Gao T."/>
            <person name="Zhang H."/>
        </authorList>
    </citation>
    <scope>NUCLEOTIDE SEQUENCE</scope>
    <source>
        <strain evidence="3">KEN1</strain>
    </source>
</reference>
<proteinExistence type="predicted"/>
<dbReference type="InterPro" id="IPR026960">
    <property type="entry name" value="RVT-Znf"/>
</dbReference>
<keyword evidence="1" id="KW-0732">Signal</keyword>
<feature type="chain" id="PRO_5043441878" description="Reverse transcriptase domain-containing protein" evidence="1">
    <location>
        <begin position="32"/>
        <end position="532"/>
    </location>
</feature>
<reference evidence="3" key="1">
    <citation type="submission" date="2020-06" db="EMBL/GenBank/DDBJ databases">
        <authorList>
            <person name="Li T."/>
            <person name="Hu X."/>
            <person name="Zhang T."/>
            <person name="Song X."/>
            <person name="Zhang H."/>
            <person name="Dai N."/>
            <person name="Sheng W."/>
            <person name="Hou X."/>
            <person name="Wei L."/>
        </authorList>
    </citation>
    <scope>NUCLEOTIDE SEQUENCE</scope>
    <source>
        <strain evidence="3">KEN1</strain>
        <tissue evidence="3">Leaf</tissue>
    </source>
</reference>
<dbReference type="PANTHER" id="PTHR33116">
    <property type="entry name" value="REVERSE TRANSCRIPTASE ZINC-BINDING DOMAIN-CONTAINING PROTEIN-RELATED-RELATED"/>
    <property type="match status" value="1"/>
</dbReference>
<protein>
    <recommendedName>
        <fullName evidence="2">Reverse transcriptase domain-containing protein</fullName>
    </recommendedName>
</protein>
<dbReference type="EMBL" id="JACGWN010000003">
    <property type="protein sequence ID" value="KAL0455384.1"/>
    <property type="molecule type" value="Genomic_DNA"/>
</dbReference>
<feature type="signal peptide" evidence="1">
    <location>
        <begin position="1"/>
        <end position="31"/>
    </location>
</feature>
<sequence>MVDSHFIGSAKSLGLFQLCLLIDDLLLFCKADEPSVRVFWRGLHLFASLSRLHANPQKSQVILSKAAQPVRDALLTWFGFSVRAPPGWEGNRLSFAGRVQLIKSVLMALEVYWAMAFISPKGVIKEMEKRFCSFLWKGTTSSGYPKVAWDQVCKLLAEGGKGIKDILALNRVLMSRHLWALIAGERNSIWVDWIVHTRLRDKSIWTVTDDTGSWAWKKLLRLRPILLSNIQYRMGDGKRLLLWHDQWHTLGPLILRYPRGPQLTGTSSSHTLHIVLANGQWRWPPITDIAHLQIIHLLPPIQPWPDRVTWRSNGGTFSSSSTYDLFRPPGPKVGWSSLLFGSLKIPRNCFILWLAILRKLSTFDKPWLLHLGGTYVLCVDGQTKTHDHLFFTCSYSRQCLARIREHVRFQWPHTSWDRGIAWASARWRGKHVVNAAYRALLASLVYHIWQECNRRRFQSTSRPPWIVGSIVIDEVTQRILSASLRFSVSTCGLYRFWRIPWPVEGEEENSGPSLRNGLVLSGSCASSMLLEL</sequence>
<dbReference type="InterPro" id="IPR000477">
    <property type="entry name" value="RT_dom"/>
</dbReference>
<dbReference type="Pfam" id="PF13966">
    <property type="entry name" value="zf-RVT"/>
    <property type="match status" value="1"/>
</dbReference>
<name>A0AAW2XQF4_9LAMI</name>
<accession>A0AAW2XQF4</accession>
<comment type="caution">
    <text evidence="3">The sequence shown here is derived from an EMBL/GenBank/DDBJ whole genome shotgun (WGS) entry which is preliminary data.</text>
</comment>
<gene>
    <name evidence="3" type="ORF">Slati_0877600</name>
</gene>
<evidence type="ECO:0000313" key="3">
    <source>
        <dbReference type="EMBL" id="KAL0455384.1"/>
    </source>
</evidence>
<dbReference type="AlphaFoldDB" id="A0AAW2XQF4"/>